<evidence type="ECO:0000313" key="14">
    <source>
        <dbReference type="Proteomes" id="UP000438429"/>
    </source>
</evidence>
<dbReference type="GO" id="GO:0004427">
    <property type="term" value="F:inorganic diphosphate phosphatase activity"/>
    <property type="evidence" value="ECO:0007669"/>
    <property type="project" value="UniProtKB-EC"/>
</dbReference>
<dbReference type="InterPro" id="IPR027417">
    <property type="entry name" value="P-loop_NTPase"/>
</dbReference>
<evidence type="ECO:0000313" key="13">
    <source>
        <dbReference type="EMBL" id="KAF0027535.1"/>
    </source>
</evidence>
<dbReference type="SMART" id="SM00178">
    <property type="entry name" value="SAR"/>
    <property type="match status" value="1"/>
</dbReference>
<dbReference type="CDD" id="cd00412">
    <property type="entry name" value="pyrophosphatase"/>
    <property type="match status" value="1"/>
</dbReference>
<comment type="similarity">
    <text evidence="2">Belongs to the PPase family.</text>
</comment>
<name>A0A6A4S5I2_SCOMX</name>
<dbReference type="InterPro" id="IPR036649">
    <property type="entry name" value="Pyrophosphatase_sf"/>
</dbReference>
<dbReference type="InterPro" id="IPR006689">
    <property type="entry name" value="Small_GTPase_ARF/SAR"/>
</dbReference>
<dbReference type="FunFam" id="3.90.80.10:FF:000009">
    <property type="entry name" value="Inorganic pyrophosphatase"/>
    <property type="match status" value="1"/>
</dbReference>
<keyword evidence="4" id="KW-0479">Metal-binding</keyword>
<keyword evidence="8 11" id="KW-0342">GTP-binding</keyword>
<dbReference type="GO" id="GO:0003924">
    <property type="term" value="F:GTPase activity"/>
    <property type="evidence" value="ECO:0007669"/>
    <property type="project" value="InterPro"/>
</dbReference>
<dbReference type="EC" id="3.6.1.1" evidence="3"/>
<dbReference type="Pfam" id="PF00719">
    <property type="entry name" value="Pyrophosphatase"/>
    <property type="match status" value="1"/>
</dbReference>
<evidence type="ECO:0000256" key="4">
    <source>
        <dbReference type="ARBA" id="ARBA00022723"/>
    </source>
</evidence>
<dbReference type="GO" id="GO:0006796">
    <property type="term" value="P:phosphate-containing compound metabolic process"/>
    <property type="evidence" value="ECO:0007669"/>
    <property type="project" value="InterPro"/>
</dbReference>
<evidence type="ECO:0000256" key="12">
    <source>
        <dbReference type="SAM" id="MobiDB-lite"/>
    </source>
</evidence>
<feature type="binding site" evidence="11">
    <location>
        <position position="321"/>
    </location>
    <ligand>
        <name>GTP</name>
        <dbReference type="ChEBI" id="CHEBI:37565"/>
    </ligand>
</feature>
<accession>A0A6A4S5I2</accession>
<dbReference type="AlphaFoldDB" id="A0A6A4S5I2"/>
<dbReference type="SMART" id="SM00177">
    <property type="entry name" value="ARF"/>
    <property type="match status" value="1"/>
</dbReference>
<dbReference type="PROSITE" id="PS51417">
    <property type="entry name" value="ARF"/>
    <property type="match status" value="1"/>
</dbReference>
<organism evidence="13 14">
    <name type="scientific">Scophthalmus maximus</name>
    <name type="common">Turbot</name>
    <name type="synonym">Psetta maxima</name>
    <dbReference type="NCBI Taxonomy" id="52904"/>
    <lineage>
        <taxon>Eukaryota</taxon>
        <taxon>Metazoa</taxon>
        <taxon>Chordata</taxon>
        <taxon>Craniata</taxon>
        <taxon>Vertebrata</taxon>
        <taxon>Euteleostomi</taxon>
        <taxon>Actinopterygii</taxon>
        <taxon>Neopterygii</taxon>
        <taxon>Teleostei</taxon>
        <taxon>Neoteleostei</taxon>
        <taxon>Acanthomorphata</taxon>
        <taxon>Carangaria</taxon>
        <taxon>Pleuronectiformes</taxon>
        <taxon>Pleuronectoidei</taxon>
        <taxon>Scophthalmidae</taxon>
        <taxon>Scophthalmus</taxon>
    </lineage>
</organism>
<dbReference type="Proteomes" id="UP000438429">
    <property type="component" value="Unassembled WGS sequence"/>
</dbReference>
<dbReference type="GO" id="GO:0005525">
    <property type="term" value="F:GTP binding"/>
    <property type="evidence" value="ECO:0007669"/>
    <property type="project" value="UniProtKB-KW"/>
</dbReference>
<evidence type="ECO:0000256" key="11">
    <source>
        <dbReference type="PIRSR" id="PIRSR606689-1"/>
    </source>
</evidence>
<dbReference type="PROSITE" id="PS00387">
    <property type="entry name" value="PPASE"/>
    <property type="match status" value="1"/>
</dbReference>
<dbReference type="SUPFAM" id="SSF50324">
    <property type="entry name" value="Inorganic pyrophosphatase"/>
    <property type="match status" value="1"/>
</dbReference>
<evidence type="ECO:0000256" key="10">
    <source>
        <dbReference type="ARBA" id="ARBA00047820"/>
    </source>
</evidence>
<comment type="catalytic activity">
    <reaction evidence="10">
        <text>diphosphate + H2O = 2 phosphate + H(+)</text>
        <dbReference type="Rhea" id="RHEA:24576"/>
        <dbReference type="ChEBI" id="CHEBI:15377"/>
        <dbReference type="ChEBI" id="CHEBI:15378"/>
        <dbReference type="ChEBI" id="CHEBI:33019"/>
        <dbReference type="ChEBI" id="CHEBI:43474"/>
        <dbReference type="EC" id="3.6.1.1"/>
    </reaction>
</comment>
<comment type="caution">
    <text evidence="13">The sequence shown here is derived from an EMBL/GenBank/DDBJ whole genome shotgun (WGS) entry which is preliminary data.</text>
</comment>
<evidence type="ECO:0000256" key="8">
    <source>
        <dbReference type="ARBA" id="ARBA00023134"/>
    </source>
</evidence>
<dbReference type="PANTHER" id="PTHR10286">
    <property type="entry name" value="INORGANIC PYROPHOSPHATASE"/>
    <property type="match status" value="1"/>
</dbReference>
<keyword evidence="7" id="KW-0460">Magnesium</keyword>
<dbReference type="Gene3D" id="3.40.50.300">
    <property type="entry name" value="P-loop containing nucleotide triphosphate hydrolases"/>
    <property type="match status" value="1"/>
</dbReference>
<evidence type="ECO:0000256" key="1">
    <source>
        <dbReference type="ARBA" id="ARBA00001946"/>
    </source>
</evidence>
<reference evidence="13 14" key="1">
    <citation type="submission" date="2019-06" db="EMBL/GenBank/DDBJ databases">
        <title>Draft genomes of female and male turbot (Scophthalmus maximus).</title>
        <authorList>
            <person name="Xu H."/>
            <person name="Xu X.-W."/>
            <person name="Shao C."/>
            <person name="Chen S."/>
        </authorList>
    </citation>
    <scope>NUCLEOTIDE SEQUENCE [LARGE SCALE GENOMIC DNA]</scope>
    <source>
        <strain evidence="13">Ysfricsl-2016a</strain>
        <tissue evidence="13">Blood</tissue>
    </source>
</reference>
<evidence type="ECO:0000256" key="9">
    <source>
        <dbReference type="ARBA" id="ARBA00032535"/>
    </source>
</evidence>
<evidence type="ECO:0000256" key="2">
    <source>
        <dbReference type="ARBA" id="ARBA00006220"/>
    </source>
</evidence>
<dbReference type="Pfam" id="PF00025">
    <property type="entry name" value="Arf"/>
    <property type="match status" value="1"/>
</dbReference>
<dbReference type="GO" id="GO:0005737">
    <property type="term" value="C:cytoplasm"/>
    <property type="evidence" value="ECO:0007669"/>
    <property type="project" value="InterPro"/>
</dbReference>
<feature type="region of interest" description="Disordered" evidence="12">
    <location>
        <begin position="241"/>
        <end position="260"/>
    </location>
</feature>
<protein>
    <recommendedName>
        <fullName evidence="3">inorganic diphosphatase</fullName>
        <ecNumber evidence="3">3.6.1.1</ecNumber>
    </recommendedName>
    <alternativeName>
        <fullName evidence="9">Pyrophosphate phospho-hydrolase</fullName>
    </alternativeName>
</protein>
<evidence type="ECO:0000256" key="3">
    <source>
        <dbReference type="ARBA" id="ARBA00012146"/>
    </source>
</evidence>
<proteinExistence type="inferred from homology"/>
<dbReference type="PRINTS" id="PR00328">
    <property type="entry name" value="SAR1GTPBP"/>
</dbReference>
<comment type="cofactor">
    <cofactor evidence="1">
        <name>Mg(2+)</name>
        <dbReference type="ChEBI" id="CHEBI:18420"/>
    </cofactor>
</comment>
<dbReference type="FunFam" id="3.40.50.300:FF:002892">
    <property type="entry name" value="GTP-binding protein SAR1b"/>
    <property type="match status" value="1"/>
</dbReference>
<dbReference type="InterPro" id="IPR008162">
    <property type="entry name" value="Pyrophosphatase"/>
</dbReference>
<dbReference type="Gene3D" id="3.90.80.10">
    <property type="entry name" value="Inorganic pyrophosphatase"/>
    <property type="match status" value="1"/>
</dbReference>
<gene>
    <name evidence="13" type="ORF">F2P81_020276</name>
</gene>
<evidence type="ECO:0000256" key="7">
    <source>
        <dbReference type="ARBA" id="ARBA00022842"/>
    </source>
</evidence>
<sequence length="441" mass="49590">MYADESQKIFHMVVEVPRWTNAKMEIGTKDLLNPIKQDVKKGKLRYVANVFPHKGYIWNYGAIPQTWEDPAHKDGDTGCCGDNDPIDVCEIGSKVCSRGEVIKVKALGILAMIDEGETDWKVIAIDVEDSEAKDFNNIGDVQRLKPGYLEATVDWFRRYKIPDGKPENKFAFNDEFKDKDFAIEVIKSTHNFWKDLISQKSGAGELNCFFHYRLPASSNHRPDVDKVVRVVQEEWQAGVPRTRQRWEDNTPAHAPRRPAGAACADPTSKYNLAIGHVVKFSISALCFSLRYLSKVSASPLSSASEELTIAGMTFTTFDLGGHTQARRIWKNYLPAINGIVYMVDCADHERLAEAKIELDALLTDETTSNVPVLILGNKIDRPEAISEDGLRGMFGLHGHTTGKGKVSLKELNLRPMEVFMCSVLKRQGYGDGFRWLSQYID</sequence>
<dbReference type="PROSITE" id="PS51422">
    <property type="entry name" value="SAR1"/>
    <property type="match status" value="1"/>
</dbReference>
<dbReference type="GO" id="GO:0000287">
    <property type="term" value="F:magnesium ion binding"/>
    <property type="evidence" value="ECO:0007669"/>
    <property type="project" value="InterPro"/>
</dbReference>
<feature type="compositionally biased region" description="Low complexity" evidence="12">
    <location>
        <begin position="251"/>
        <end position="260"/>
    </location>
</feature>
<feature type="binding site" evidence="11">
    <location>
        <begin position="377"/>
        <end position="380"/>
    </location>
    <ligand>
        <name>GTP</name>
        <dbReference type="ChEBI" id="CHEBI:37565"/>
    </ligand>
</feature>
<keyword evidence="5 11" id="KW-0547">Nucleotide-binding</keyword>
<dbReference type="SUPFAM" id="SSF52540">
    <property type="entry name" value="P-loop containing nucleoside triphosphate hydrolases"/>
    <property type="match status" value="1"/>
</dbReference>
<evidence type="ECO:0000256" key="6">
    <source>
        <dbReference type="ARBA" id="ARBA00022801"/>
    </source>
</evidence>
<evidence type="ECO:0000256" key="5">
    <source>
        <dbReference type="ARBA" id="ARBA00022741"/>
    </source>
</evidence>
<dbReference type="EMBL" id="VEVO01000018">
    <property type="protein sequence ID" value="KAF0027535.1"/>
    <property type="molecule type" value="Genomic_DNA"/>
</dbReference>
<keyword evidence="6" id="KW-0378">Hydrolase</keyword>